<feature type="transmembrane region" description="Helical" evidence="2">
    <location>
        <begin position="321"/>
        <end position="343"/>
    </location>
</feature>
<feature type="transmembrane region" description="Helical" evidence="2">
    <location>
        <begin position="534"/>
        <end position="563"/>
    </location>
</feature>
<gene>
    <name evidence="3" type="ORF">I8D64_11285</name>
</gene>
<sequence length="913" mass="92113">MEFITDFALGEDNAVLLLVLGVLAVAAIVLGAIIPPRLAHHGAAVARRRAESRASRKGAARASAAGSDAGATVSSAGDTESAEDLEAREAEEGIAPADEDDPDLLTEEDSDTGDPAVDRDLGRRLGSLVTTATVVAGWVGVPAGLLLLLVPGSTDVRILRIGFFLIGLMAGALAAWRGSGMMMSAFGIAPSDRPRAISRFGGLFVATALGIGALPVALSVYFMREDAASPIIAYAAGAAVYALALHAIASLAHGTGHAATMLVGSDENEIHAEDETNPGGPHLRLAQLLRRGPARAATLVALTAALAAAGIRVSVPVFATHGLGITILALTVAVAVALVVALFPHTGREGRERTALRAGQLVPALLGVGGMIAGVALWLPSSYQNLRFTAVGMGSFTDKALTGSDSPVPRSDLQSQITSAISDMSQWITATDESHYANTFLDTLTLYGTHPNALAALGFALGAVITLLAQLLAARVLDPHQAASLRAARSSRTGGALGAMTVLGTAALAAAGVLALGALVLAVLAVLAEGVPALALSLVAFAGLGGLVVIAASAALHTSGAFADRPGTAEPWRDASRTGGAETAVGVQLVAALAALPFLATIVTAVAGASRAKSVWEDRALHAMTPDSVAVLGGIALGVVTIALIASSLLHGLRRLGVAAVVETRAAILDGRDTMDFDDLPLTSRRAALAPVAIAALMPVVAGFGLGPSALPAFVGTLVLAALATAVASTLAAGLGTSSVRVIESGRYGGPGSWGHSGALGTTVLMGGLRNALGTFISMGALVGSLIGVLSVASMINAMIDGTNEFLRWGVALVALLALGACWLYEITAPQTDLEDDFGESSKPLFARVEDDGEDTADSTNPLLMDWADDDEEDGTDASDGVGASTGSARAGAAAASGSSRRKKKGRGAKKKR</sequence>
<keyword evidence="2" id="KW-0812">Transmembrane</keyword>
<feature type="transmembrane region" description="Helical" evidence="2">
    <location>
        <begin position="156"/>
        <end position="176"/>
    </location>
</feature>
<name>A0ABS1BBC8_9MICO</name>
<feature type="compositionally biased region" description="Basic residues" evidence="1">
    <location>
        <begin position="900"/>
        <end position="913"/>
    </location>
</feature>
<feature type="transmembrane region" description="Helical" evidence="2">
    <location>
        <begin position="584"/>
        <end position="609"/>
    </location>
</feature>
<comment type="caution">
    <text evidence="3">The sequence shown here is derived from an EMBL/GenBank/DDBJ whole genome shotgun (WGS) entry which is preliminary data.</text>
</comment>
<feature type="transmembrane region" description="Helical" evidence="2">
    <location>
        <begin position="713"/>
        <end position="735"/>
    </location>
</feature>
<feature type="transmembrane region" description="Helical" evidence="2">
    <location>
        <begin position="128"/>
        <end position="150"/>
    </location>
</feature>
<evidence type="ECO:0000313" key="4">
    <source>
        <dbReference type="Proteomes" id="UP000612352"/>
    </source>
</evidence>
<feature type="transmembrane region" description="Helical" evidence="2">
    <location>
        <begin position="776"/>
        <end position="800"/>
    </location>
</feature>
<feature type="region of interest" description="Disordered" evidence="1">
    <location>
        <begin position="847"/>
        <end position="913"/>
    </location>
</feature>
<feature type="compositionally biased region" description="Low complexity" evidence="1">
    <location>
        <begin position="878"/>
        <end position="899"/>
    </location>
</feature>
<evidence type="ECO:0000313" key="3">
    <source>
        <dbReference type="EMBL" id="MBK0331981.1"/>
    </source>
</evidence>
<feature type="compositionally biased region" description="Low complexity" evidence="1">
    <location>
        <begin position="60"/>
        <end position="77"/>
    </location>
</feature>
<feature type="transmembrane region" description="Helical" evidence="2">
    <location>
        <begin position="629"/>
        <end position="650"/>
    </location>
</feature>
<accession>A0ABS1BBC8</accession>
<dbReference type="Proteomes" id="UP000612352">
    <property type="component" value="Unassembled WGS sequence"/>
</dbReference>
<dbReference type="RefSeq" id="WP_200502811.1">
    <property type="nucleotide sequence ID" value="NZ_JAEDAJ010000006.1"/>
</dbReference>
<feature type="transmembrane region" description="Helical" evidence="2">
    <location>
        <begin position="197"/>
        <end position="219"/>
    </location>
</feature>
<feature type="transmembrane region" description="Helical" evidence="2">
    <location>
        <begin position="687"/>
        <end position="707"/>
    </location>
</feature>
<feature type="transmembrane region" description="Helical" evidence="2">
    <location>
        <begin position="453"/>
        <end position="474"/>
    </location>
</feature>
<protein>
    <submittedName>
        <fullName evidence="3">Pyrophosphatase</fullName>
    </submittedName>
</protein>
<feature type="compositionally biased region" description="Acidic residues" evidence="1">
    <location>
        <begin position="97"/>
        <end position="112"/>
    </location>
</feature>
<proteinExistence type="predicted"/>
<feature type="transmembrane region" description="Helical" evidence="2">
    <location>
        <begin position="495"/>
        <end position="528"/>
    </location>
</feature>
<keyword evidence="2" id="KW-1133">Transmembrane helix</keyword>
<feature type="transmembrane region" description="Helical" evidence="2">
    <location>
        <begin position="355"/>
        <end position="379"/>
    </location>
</feature>
<evidence type="ECO:0000256" key="2">
    <source>
        <dbReference type="SAM" id="Phobius"/>
    </source>
</evidence>
<feature type="region of interest" description="Disordered" evidence="1">
    <location>
        <begin position="49"/>
        <end position="118"/>
    </location>
</feature>
<keyword evidence="4" id="KW-1185">Reference proteome</keyword>
<keyword evidence="2" id="KW-0472">Membrane</keyword>
<feature type="transmembrane region" description="Helical" evidence="2">
    <location>
        <begin position="806"/>
        <end position="825"/>
    </location>
</feature>
<organism evidence="3 4">
    <name type="scientific">Brachybacterium halotolerans</name>
    <dbReference type="NCBI Taxonomy" id="2795215"/>
    <lineage>
        <taxon>Bacteria</taxon>
        <taxon>Bacillati</taxon>
        <taxon>Actinomycetota</taxon>
        <taxon>Actinomycetes</taxon>
        <taxon>Micrococcales</taxon>
        <taxon>Dermabacteraceae</taxon>
        <taxon>Brachybacterium</taxon>
    </lineage>
</organism>
<feature type="transmembrane region" description="Helical" evidence="2">
    <location>
        <begin position="231"/>
        <end position="252"/>
    </location>
</feature>
<dbReference type="EMBL" id="JAEDAJ010000006">
    <property type="protein sequence ID" value="MBK0331981.1"/>
    <property type="molecule type" value="Genomic_DNA"/>
</dbReference>
<feature type="transmembrane region" description="Helical" evidence="2">
    <location>
        <begin position="15"/>
        <end position="39"/>
    </location>
</feature>
<feature type="compositionally biased region" description="Acidic residues" evidence="1">
    <location>
        <begin position="867"/>
        <end position="877"/>
    </location>
</feature>
<feature type="transmembrane region" description="Helical" evidence="2">
    <location>
        <begin position="296"/>
        <end position="315"/>
    </location>
</feature>
<evidence type="ECO:0000256" key="1">
    <source>
        <dbReference type="SAM" id="MobiDB-lite"/>
    </source>
</evidence>
<reference evidence="3 4" key="1">
    <citation type="submission" date="2020-12" db="EMBL/GenBank/DDBJ databases">
        <title>Brachybacterium sp. MASK1Z-5, whole genome shotgun sequence.</title>
        <authorList>
            <person name="Tuo L."/>
        </authorList>
    </citation>
    <scope>NUCLEOTIDE SEQUENCE [LARGE SCALE GENOMIC DNA]</scope>
    <source>
        <strain evidence="3 4">MASK1Z-5</strain>
    </source>
</reference>